<dbReference type="SMART" id="SM00316">
    <property type="entry name" value="S1"/>
    <property type="match status" value="2"/>
</dbReference>
<dbReference type="PROSITE" id="PS50126">
    <property type="entry name" value="S1"/>
    <property type="match status" value="1"/>
</dbReference>
<keyword evidence="4" id="KW-1185">Reference proteome</keyword>
<organism evidence="3 4">
    <name type="scientific">Lithospermum erythrorhizon</name>
    <name type="common">Purple gromwell</name>
    <name type="synonym">Lithospermum officinale var. erythrorhizon</name>
    <dbReference type="NCBI Taxonomy" id="34254"/>
    <lineage>
        <taxon>Eukaryota</taxon>
        <taxon>Viridiplantae</taxon>
        <taxon>Streptophyta</taxon>
        <taxon>Embryophyta</taxon>
        <taxon>Tracheophyta</taxon>
        <taxon>Spermatophyta</taxon>
        <taxon>Magnoliopsida</taxon>
        <taxon>eudicotyledons</taxon>
        <taxon>Gunneridae</taxon>
        <taxon>Pentapetalae</taxon>
        <taxon>asterids</taxon>
        <taxon>lamiids</taxon>
        <taxon>Boraginales</taxon>
        <taxon>Boraginaceae</taxon>
        <taxon>Boraginoideae</taxon>
        <taxon>Lithospermeae</taxon>
        <taxon>Lithospermum</taxon>
    </lineage>
</organism>
<comment type="caution">
    <text evidence="3">The sequence shown here is derived from an EMBL/GenBank/DDBJ whole genome shotgun (WGS) entry which is preliminary data.</text>
</comment>
<dbReference type="GO" id="GO:0003676">
    <property type="term" value="F:nucleic acid binding"/>
    <property type="evidence" value="ECO:0007669"/>
    <property type="project" value="InterPro"/>
</dbReference>
<dbReference type="InterPro" id="IPR003029">
    <property type="entry name" value="S1_domain"/>
</dbReference>
<feature type="region of interest" description="Disordered" evidence="1">
    <location>
        <begin position="158"/>
        <end position="179"/>
    </location>
</feature>
<feature type="compositionally biased region" description="Basic and acidic residues" evidence="1">
    <location>
        <begin position="158"/>
        <end position="170"/>
    </location>
</feature>
<sequence length="780" mass="87668">MENLTVVNTSVCDFGVPFSVLCQRRSRSVAFGRKQRSFKVCGSKDEPVFDQWDQMELKFGRMIGEDPKLTMAKIKGRKLNPDMSYLEIEKAYGKKVSDIEEVPFDVSDKRSSKSSNGLNLVRHVPKKGVKFEVDNKSNGLNLVRPVLKKGVKFEVDNKQKEQDLKRENKPAMKSGDYGKASVPNVILRKPTVFGGDDVVEERFARLRMQPNLSLNMGRGIQKERFTDITLLKRPELTMKPDHVEDTSQLGDVITRVSDEIADNNMKETPVSNEMNIDLALLRKPNSSSEEVEHTEDHSIKITRDDNISDSIDSLGAAMSDGEPLAEVNEERVAEENDSAKGVQSSNMQYTQESLNSNISSVNIESNPGIATEAALLGKPKRFDQPVRETPYSSREEKIPVTVESHVNPVELANFLATSPIEEHEDGDWSRVEDLAKTGGREEVELISSSTRGFVVSFGSLVGFLPYRNLSAKWKFLAFESWMRSKGLDPAMYRQNLSVIGSIESTSKNVSPESSQDEPLTIKAEEAISPDMELEELLKIYDQEKLKFLSSFIGQKVKVNVVVADRKTRKLIFSIRPKETEEVVNKKRSVMARLNVGDVVKCQIKKITYFGIFVEVEGVPALIHQSEVSWDATLDPSSYFKIGQVVEAKVHQLDFSVERIFLSLKEIMPDPLMEALEAVVGDHDYMDGRLEAAQSDEEWAEVESLILELQQFEGIQSVSKGRYFLSPGLAPTFQVYMAAMFEDQYKLLARSGNRIQEVIVQTSLGKEEIKSAILTCTNRMV</sequence>
<dbReference type="PANTHER" id="PTHR47600:SF1">
    <property type="entry name" value="NUCLEIC ACID-BINDING, OB-FOLD-LIKE PROTEIN"/>
    <property type="match status" value="1"/>
</dbReference>
<protein>
    <recommendedName>
        <fullName evidence="2">S1 motif domain-containing protein</fullName>
    </recommendedName>
</protein>
<reference evidence="3 4" key="1">
    <citation type="submission" date="2024-01" db="EMBL/GenBank/DDBJ databases">
        <title>The complete chloroplast genome sequence of Lithospermum erythrorhizon: insights into the phylogenetic relationship among Boraginaceae species and the maternal lineages of purple gromwells.</title>
        <authorList>
            <person name="Okada T."/>
            <person name="Watanabe K."/>
        </authorList>
    </citation>
    <scope>NUCLEOTIDE SEQUENCE [LARGE SCALE GENOMIC DNA]</scope>
</reference>
<dbReference type="SUPFAM" id="SSF50249">
    <property type="entry name" value="Nucleic acid-binding proteins"/>
    <property type="match status" value="1"/>
</dbReference>
<dbReference type="AlphaFoldDB" id="A0AAV3R450"/>
<evidence type="ECO:0000259" key="2">
    <source>
        <dbReference type="PROSITE" id="PS50126"/>
    </source>
</evidence>
<dbReference type="Proteomes" id="UP001454036">
    <property type="component" value="Unassembled WGS sequence"/>
</dbReference>
<feature type="domain" description="S1 motif" evidence="2">
    <location>
        <begin position="596"/>
        <end position="664"/>
    </location>
</feature>
<evidence type="ECO:0000313" key="4">
    <source>
        <dbReference type="Proteomes" id="UP001454036"/>
    </source>
</evidence>
<dbReference type="Gene3D" id="2.40.50.140">
    <property type="entry name" value="Nucleic acid-binding proteins"/>
    <property type="match status" value="1"/>
</dbReference>
<dbReference type="InterPro" id="IPR012340">
    <property type="entry name" value="NA-bd_OB-fold"/>
</dbReference>
<evidence type="ECO:0000313" key="3">
    <source>
        <dbReference type="EMBL" id="GAA0169152.1"/>
    </source>
</evidence>
<evidence type="ECO:0000256" key="1">
    <source>
        <dbReference type="SAM" id="MobiDB-lite"/>
    </source>
</evidence>
<dbReference type="PANTHER" id="PTHR47600">
    <property type="entry name" value="NUCLEIC ACID-BINDING, OB-FOLD-LIKE PROTEIN"/>
    <property type="match status" value="1"/>
</dbReference>
<proteinExistence type="predicted"/>
<accession>A0AAV3R450</accession>
<dbReference type="EMBL" id="BAABME010006729">
    <property type="protein sequence ID" value="GAA0169152.1"/>
    <property type="molecule type" value="Genomic_DNA"/>
</dbReference>
<name>A0AAV3R450_LITER</name>
<dbReference type="Pfam" id="PF00575">
    <property type="entry name" value="S1"/>
    <property type="match status" value="1"/>
</dbReference>
<gene>
    <name evidence="3" type="ORF">LIER_23697</name>
</gene>